<dbReference type="InterPro" id="IPR032675">
    <property type="entry name" value="LRR_dom_sf"/>
</dbReference>
<keyword evidence="4" id="KW-0548">Nucleotidyltransferase</keyword>
<proteinExistence type="inferred from homology"/>
<dbReference type="EMBL" id="CAJOBS010000864">
    <property type="protein sequence ID" value="CAF4653035.1"/>
    <property type="molecule type" value="Genomic_DNA"/>
</dbReference>
<protein>
    <recommendedName>
        <fullName evidence="6">NAD(P)(+)--arginine ADP-ribosyltransferase</fullName>
        <ecNumber evidence="6">2.4.2.31</ecNumber>
    </recommendedName>
    <alternativeName>
        <fullName evidence="6">Mono(ADP-ribosyl)transferase</fullName>
    </alternativeName>
</protein>
<dbReference type="PANTHER" id="PTHR24114">
    <property type="entry name" value="LEUCINE RICH REPEAT FAMILY PROTEIN"/>
    <property type="match status" value="1"/>
</dbReference>
<evidence type="ECO:0000313" key="12">
    <source>
        <dbReference type="EMBL" id="CAF4653035.1"/>
    </source>
</evidence>
<evidence type="ECO:0000256" key="3">
    <source>
        <dbReference type="ARBA" id="ARBA00022679"/>
    </source>
</evidence>
<dbReference type="Pfam" id="PF13516">
    <property type="entry name" value="LRR_6"/>
    <property type="match status" value="2"/>
</dbReference>
<evidence type="ECO:0000256" key="5">
    <source>
        <dbReference type="ARBA" id="ARBA00047597"/>
    </source>
</evidence>
<dbReference type="Proteomes" id="UP000663872">
    <property type="component" value="Unassembled WGS sequence"/>
</dbReference>
<dbReference type="EMBL" id="CAJOBR010001056">
    <property type="protein sequence ID" value="CAF4573468.1"/>
    <property type="molecule type" value="Genomic_DNA"/>
</dbReference>
<evidence type="ECO:0000313" key="13">
    <source>
        <dbReference type="Proteomes" id="UP000663838"/>
    </source>
</evidence>
<dbReference type="SUPFAM" id="SSF52047">
    <property type="entry name" value="RNI-like"/>
    <property type="match status" value="1"/>
</dbReference>
<reference evidence="12" key="1">
    <citation type="submission" date="2021-02" db="EMBL/GenBank/DDBJ databases">
        <authorList>
            <person name="Nowell W R."/>
        </authorList>
    </citation>
    <scope>NUCLEOTIDE SEQUENCE</scope>
</reference>
<dbReference type="EMBL" id="CAJNYV010004115">
    <property type="protein sequence ID" value="CAF3645697.1"/>
    <property type="molecule type" value="Genomic_DNA"/>
</dbReference>
<keyword evidence="6" id="KW-0521">NADP</keyword>
<evidence type="ECO:0000313" key="9">
    <source>
        <dbReference type="EMBL" id="CAF3645697.1"/>
    </source>
</evidence>
<dbReference type="Pfam" id="PF01129">
    <property type="entry name" value="ART"/>
    <property type="match status" value="1"/>
</dbReference>
<comment type="caution">
    <text evidence="12">The sequence shown here is derived from an EMBL/GenBank/DDBJ whole genome shotgun (WGS) entry which is preliminary data.</text>
</comment>
<comment type="similarity">
    <text evidence="1 6">Belongs to the Arg-specific ADP-ribosyltransferase family.</text>
</comment>
<accession>A0A821FMB6</accession>
<dbReference type="Proteomes" id="UP000663848">
    <property type="component" value="Unassembled WGS sequence"/>
</dbReference>
<dbReference type="GO" id="GO:0106274">
    <property type="term" value="F:NAD+-protein-arginine ADP-ribosyltransferase activity"/>
    <property type="evidence" value="ECO:0007669"/>
    <property type="project" value="UniProtKB-EC"/>
</dbReference>
<evidence type="ECO:0000256" key="6">
    <source>
        <dbReference type="RuleBase" id="RU361228"/>
    </source>
</evidence>
<evidence type="ECO:0000256" key="4">
    <source>
        <dbReference type="ARBA" id="ARBA00022695"/>
    </source>
</evidence>
<dbReference type="PROSITE" id="PS51996">
    <property type="entry name" value="TR_MART"/>
    <property type="match status" value="1"/>
</dbReference>
<dbReference type="Proteomes" id="UP000663869">
    <property type="component" value="Unassembled WGS sequence"/>
</dbReference>
<dbReference type="Gene3D" id="3.80.10.10">
    <property type="entry name" value="Ribonuclease Inhibitor"/>
    <property type="match status" value="2"/>
</dbReference>
<evidence type="ECO:0000313" key="10">
    <source>
        <dbReference type="EMBL" id="CAF4459099.1"/>
    </source>
</evidence>
<dbReference type="EMBL" id="CAJOBQ010001134">
    <property type="protein sequence ID" value="CAF4459099.1"/>
    <property type="molecule type" value="Genomic_DNA"/>
</dbReference>
<keyword evidence="3 6" id="KW-0808">Transferase</keyword>
<keyword evidence="2 6" id="KW-0328">Glycosyltransferase</keyword>
<dbReference type="InterPro" id="IPR000768">
    <property type="entry name" value="ART"/>
</dbReference>
<evidence type="ECO:0000256" key="2">
    <source>
        <dbReference type="ARBA" id="ARBA00022676"/>
    </source>
</evidence>
<evidence type="ECO:0000313" key="7">
    <source>
        <dbReference type="EMBL" id="CAF3505918.1"/>
    </source>
</evidence>
<dbReference type="Proteomes" id="UP000663838">
    <property type="component" value="Unassembled WGS sequence"/>
</dbReference>
<comment type="catalytic activity">
    <reaction evidence="5 6">
        <text>L-arginyl-[protein] + NAD(+) = N(omega)-(ADP-D-ribosyl)-L-arginyl-[protein] + nicotinamide + H(+)</text>
        <dbReference type="Rhea" id="RHEA:19149"/>
        <dbReference type="Rhea" id="RHEA-COMP:10532"/>
        <dbReference type="Rhea" id="RHEA-COMP:15087"/>
        <dbReference type="ChEBI" id="CHEBI:15378"/>
        <dbReference type="ChEBI" id="CHEBI:17154"/>
        <dbReference type="ChEBI" id="CHEBI:29965"/>
        <dbReference type="ChEBI" id="CHEBI:57540"/>
        <dbReference type="ChEBI" id="CHEBI:142554"/>
        <dbReference type="EC" id="2.4.2.31"/>
    </reaction>
</comment>
<dbReference type="Proteomes" id="UP000663865">
    <property type="component" value="Unassembled WGS sequence"/>
</dbReference>
<evidence type="ECO:0000313" key="11">
    <source>
        <dbReference type="EMBL" id="CAF4573468.1"/>
    </source>
</evidence>
<dbReference type="AlphaFoldDB" id="A0A821FMB6"/>
<dbReference type="SUPFAM" id="SSF56399">
    <property type="entry name" value="ADP-ribosylation"/>
    <property type="match status" value="1"/>
</dbReference>
<dbReference type="InterPro" id="IPR052394">
    <property type="entry name" value="LRR-containing"/>
</dbReference>
<evidence type="ECO:0000256" key="1">
    <source>
        <dbReference type="ARBA" id="ARBA00009558"/>
    </source>
</evidence>
<dbReference type="GO" id="GO:0016779">
    <property type="term" value="F:nucleotidyltransferase activity"/>
    <property type="evidence" value="ECO:0007669"/>
    <property type="project" value="UniProtKB-KW"/>
</dbReference>
<dbReference type="Proteomes" id="UP000663862">
    <property type="component" value="Unassembled WGS sequence"/>
</dbReference>
<keyword evidence="6" id="KW-0520">NAD</keyword>
<organism evidence="12 13">
    <name type="scientific">Rotaria socialis</name>
    <dbReference type="NCBI Taxonomy" id="392032"/>
    <lineage>
        <taxon>Eukaryota</taxon>
        <taxon>Metazoa</taxon>
        <taxon>Spiralia</taxon>
        <taxon>Gnathifera</taxon>
        <taxon>Rotifera</taxon>
        <taxon>Eurotatoria</taxon>
        <taxon>Bdelloidea</taxon>
        <taxon>Philodinida</taxon>
        <taxon>Philodinidae</taxon>
        <taxon>Rotaria</taxon>
    </lineage>
</organism>
<evidence type="ECO:0000313" key="8">
    <source>
        <dbReference type="EMBL" id="CAF3509659.1"/>
    </source>
</evidence>
<dbReference type="Gene3D" id="3.90.176.10">
    <property type="entry name" value="Toxin ADP-ribosyltransferase, Chain A, domain 1"/>
    <property type="match status" value="1"/>
</dbReference>
<dbReference type="SMART" id="SM00368">
    <property type="entry name" value="LRR_RI"/>
    <property type="match status" value="6"/>
</dbReference>
<name>A0A821FMB6_9BILA</name>
<sequence length="483" mass="54858">MAQSKYASRNVDNTSELKQNLRYSDIGDLPDQTLLPIDGYQHRKRLPLELALKSVKDLSNIDSKIETAKENCQHPSDGLTRDESAAIQIYTMEWSPHKTCVYYLLNRALRLENRELLKPWFSYLKLILSGLYKLESFKGTVWRGVKVDLSQEYPTGATFIWWGFSSCTLTLDILQSEQFLGTTGPRTLFNIYCENGKDIRYHSYIKRENEILLLPGRKFRVVGNVEIAPHAHIIELKEIVPKFPLLADPTDTSEIIGEDDDEGVLQSMGTYVQDIIRKRRTSSSIEINGQQLNDQDIELVANELKSNRNWLTMDLASNCITDSSVNYLCEGLNNNCKLSVLYVCNNRISDRGTKSIAGTLQTQRTLKELSLARNGITDRSCGALADMLKVNEALEKLLLSENEITDKGIHHILCALTINDSLKELDLRTNRLTDKCIDDIVVMLEKNSTLTALNLQDNHISEHGQQRIEKAAQKNKNLTELHL</sequence>
<dbReference type="EC" id="2.4.2.31" evidence="6"/>
<dbReference type="InterPro" id="IPR001611">
    <property type="entry name" value="Leu-rich_rpt"/>
</dbReference>
<dbReference type="PANTHER" id="PTHR24114:SF2">
    <property type="entry name" value="F-BOX DOMAIN-CONTAINING PROTEIN-RELATED"/>
    <property type="match status" value="1"/>
</dbReference>
<gene>
    <name evidence="7" type="ORF">FME351_LOCUS17072</name>
    <name evidence="8" type="ORF">GRG538_LOCUS18113</name>
    <name evidence="9" type="ORF">KIK155_LOCUS23181</name>
    <name evidence="11" type="ORF">QYT958_LOCUS9789</name>
    <name evidence="12" type="ORF">TOA249_LOCUS14140</name>
    <name evidence="10" type="ORF">TSG867_LOCUS17657</name>
</gene>
<dbReference type="EMBL" id="CAJNYT010002962">
    <property type="protein sequence ID" value="CAF3509659.1"/>
    <property type="molecule type" value="Genomic_DNA"/>
</dbReference>
<dbReference type="EMBL" id="CAJNYU010002097">
    <property type="protein sequence ID" value="CAF3505918.1"/>
    <property type="molecule type" value="Genomic_DNA"/>
</dbReference>